<dbReference type="EMBL" id="CP002772">
    <property type="protein sequence ID" value="AEG18946.1"/>
    <property type="molecule type" value="Genomic_DNA"/>
</dbReference>
<dbReference type="InterPro" id="IPR029063">
    <property type="entry name" value="SAM-dependent_MTases_sf"/>
</dbReference>
<proteinExistence type="predicted"/>
<dbReference type="OrthoDB" id="134019at2157"/>
<dbReference type="GeneID" id="10669453"/>
<sequence length="326" mass="35894">MDITCNCGGECVKSAPYVLKDIKFFYDPCDNCKNLKLKKFAPLTSQIDLNQINAGFGRCKCGRRHLDIVMAHILKVMIENGAKGERSTLRDTCVPLITPGYPTNSAPYLQENSLVILTDDVDKKCAETIVKDVPEVKGVLKGDLRKTVGIKDSNSAPNVYKLLAGCDMRCDIVQTQYGSICIYKHQGEIHIEFSKPVSPKVTILNKALNQYATPTVLDCTCGPGTLGITCLKAGAEKVVFNDLWYPAARTTALNLEINGFSVDIFDKKEGLIASGKNFDVYCADVKDLKNILDEKFDICLVDTFPGVGIDKFKIAVKELCNQVFVI</sequence>
<dbReference type="Gene3D" id="3.40.50.150">
    <property type="entry name" value="Vaccinia Virus protein VP39"/>
    <property type="match status" value="1"/>
</dbReference>
<dbReference type="AlphaFoldDB" id="F6D6C5"/>
<dbReference type="SUPFAM" id="SSF53335">
    <property type="entry name" value="S-adenosyl-L-methionine-dependent methyltransferases"/>
    <property type="match status" value="1"/>
</dbReference>
<name>F6D6C5_METPW</name>
<evidence type="ECO:0008006" key="3">
    <source>
        <dbReference type="Google" id="ProtNLM"/>
    </source>
</evidence>
<gene>
    <name evidence="1" type="ordered locus">MSWAN_1937</name>
</gene>
<organism evidence="1 2">
    <name type="scientific">Methanobacterium paludis (strain DSM 25820 / JCM 18151 / SWAN1)</name>
    <dbReference type="NCBI Taxonomy" id="868131"/>
    <lineage>
        <taxon>Archaea</taxon>
        <taxon>Methanobacteriati</taxon>
        <taxon>Methanobacteriota</taxon>
        <taxon>Methanomada group</taxon>
        <taxon>Methanobacteria</taxon>
        <taxon>Methanobacteriales</taxon>
        <taxon>Methanobacteriaceae</taxon>
        <taxon>Methanobacterium</taxon>
    </lineage>
</organism>
<evidence type="ECO:0000313" key="1">
    <source>
        <dbReference type="EMBL" id="AEG18946.1"/>
    </source>
</evidence>
<reference evidence="1 2" key="1">
    <citation type="journal article" date="2014" name="Int. J. Syst. Evol. Microbiol.">
        <title>Methanobacterium paludis sp. nov. and a novel strain of Methanobacterium lacus isolated from northern peatlands.</title>
        <authorList>
            <person name="Cadillo-Quiroz H."/>
            <person name="Brauer S.L."/>
            <person name="Goodson N."/>
            <person name="Yavitt J.B."/>
            <person name="Zinder S.H."/>
        </authorList>
    </citation>
    <scope>NUCLEOTIDE SEQUENCE [LARGE SCALE GENOMIC DNA]</scope>
    <source>
        <strain evidence="2">DSM 25820 / JCM 18151 / SWAN1</strain>
    </source>
</reference>
<dbReference type="eggNOG" id="arCOG01220">
    <property type="taxonomic scope" value="Archaea"/>
</dbReference>
<dbReference type="RefSeq" id="WP_013826445.1">
    <property type="nucleotide sequence ID" value="NC_015574.1"/>
</dbReference>
<evidence type="ECO:0000313" key="2">
    <source>
        <dbReference type="Proteomes" id="UP000009231"/>
    </source>
</evidence>
<dbReference type="STRING" id="868131.MSWAN_1937"/>
<dbReference type="KEGG" id="mew:MSWAN_1937"/>
<dbReference type="Proteomes" id="UP000009231">
    <property type="component" value="Chromosome"/>
</dbReference>
<accession>F6D6C5</accession>
<dbReference type="HOGENOM" id="CLU_069059_0_0_2"/>
<dbReference type="Pfam" id="PF06325">
    <property type="entry name" value="PrmA"/>
    <property type="match status" value="1"/>
</dbReference>
<keyword evidence="2" id="KW-1185">Reference proteome</keyword>
<protein>
    <recommendedName>
        <fullName evidence="3">Methyltransferase</fullName>
    </recommendedName>
</protein>